<dbReference type="SUPFAM" id="SSF46785">
    <property type="entry name" value="Winged helix' DNA-binding domain"/>
    <property type="match status" value="1"/>
</dbReference>
<dbReference type="RefSeq" id="WP_344516538.1">
    <property type="nucleotide sequence ID" value="NZ_BAAATU010000040.1"/>
</dbReference>
<name>A0ABW1GTW6_9ACTN</name>
<dbReference type="EMBL" id="JBHSPU010000038">
    <property type="protein sequence ID" value="MFC5918285.1"/>
    <property type="molecule type" value="Genomic_DNA"/>
</dbReference>
<dbReference type="Pfam" id="PF12802">
    <property type="entry name" value="MarR_2"/>
    <property type="match status" value="1"/>
</dbReference>
<feature type="compositionally biased region" description="Basic and acidic residues" evidence="1">
    <location>
        <begin position="105"/>
        <end position="114"/>
    </location>
</feature>
<feature type="region of interest" description="Disordered" evidence="1">
    <location>
        <begin position="87"/>
        <end position="114"/>
    </location>
</feature>
<feature type="compositionally biased region" description="Basic and acidic residues" evidence="1">
    <location>
        <begin position="87"/>
        <end position="96"/>
    </location>
</feature>
<protein>
    <submittedName>
        <fullName evidence="3">MarR family winged helix-turn-helix transcriptional regulator</fullName>
    </submittedName>
</protein>
<evidence type="ECO:0000259" key="2">
    <source>
        <dbReference type="PROSITE" id="PS50995"/>
    </source>
</evidence>
<evidence type="ECO:0000313" key="3">
    <source>
        <dbReference type="EMBL" id="MFC5918285.1"/>
    </source>
</evidence>
<dbReference type="InterPro" id="IPR036388">
    <property type="entry name" value="WH-like_DNA-bd_sf"/>
</dbReference>
<organism evidence="3 4">
    <name type="scientific">Streptomyces pulveraceus</name>
    <dbReference type="NCBI Taxonomy" id="68258"/>
    <lineage>
        <taxon>Bacteria</taxon>
        <taxon>Bacillati</taxon>
        <taxon>Actinomycetota</taxon>
        <taxon>Actinomycetes</taxon>
        <taxon>Kitasatosporales</taxon>
        <taxon>Streptomycetaceae</taxon>
        <taxon>Streptomyces</taxon>
    </lineage>
</organism>
<dbReference type="InterPro" id="IPR036390">
    <property type="entry name" value="WH_DNA-bd_sf"/>
</dbReference>
<comment type="caution">
    <text evidence="3">The sequence shown here is derived from an EMBL/GenBank/DDBJ whole genome shotgun (WGS) entry which is preliminary data.</text>
</comment>
<dbReference type="InterPro" id="IPR000835">
    <property type="entry name" value="HTH_MarR-typ"/>
</dbReference>
<gene>
    <name evidence="3" type="ORF">ACFP1B_33365</name>
</gene>
<evidence type="ECO:0000313" key="4">
    <source>
        <dbReference type="Proteomes" id="UP001596200"/>
    </source>
</evidence>
<dbReference type="PROSITE" id="PS50995">
    <property type="entry name" value="HTH_MARR_2"/>
    <property type="match status" value="1"/>
</dbReference>
<dbReference type="PANTHER" id="PTHR39515:SF2">
    <property type="entry name" value="HTH-TYPE TRANSCRIPTIONAL REGULATOR RV0880"/>
    <property type="match status" value="1"/>
</dbReference>
<reference evidence="4" key="1">
    <citation type="journal article" date="2019" name="Int. J. Syst. Evol. Microbiol.">
        <title>The Global Catalogue of Microorganisms (GCM) 10K type strain sequencing project: providing services to taxonomists for standard genome sequencing and annotation.</title>
        <authorList>
            <consortium name="The Broad Institute Genomics Platform"/>
            <consortium name="The Broad Institute Genome Sequencing Center for Infectious Disease"/>
            <person name="Wu L."/>
            <person name="Ma J."/>
        </authorList>
    </citation>
    <scope>NUCLEOTIDE SEQUENCE [LARGE SCALE GENOMIC DNA]</scope>
    <source>
        <strain evidence="4">JCM 4147</strain>
    </source>
</reference>
<dbReference type="Gene3D" id="1.10.287.100">
    <property type="match status" value="1"/>
</dbReference>
<feature type="domain" description="HTH marR-type" evidence="2">
    <location>
        <begin position="12"/>
        <end position="148"/>
    </location>
</feature>
<keyword evidence="4" id="KW-1185">Reference proteome</keyword>
<dbReference type="SMART" id="SM00347">
    <property type="entry name" value="HTH_MARR"/>
    <property type="match status" value="1"/>
</dbReference>
<dbReference type="PANTHER" id="PTHR39515">
    <property type="entry name" value="CONSERVED PROTEIN"/>
    <property type="match status" value="1"/>
</dbReference>
<sequence length="154" mass="16821">MADKTESASASAVRAARAIVVTVGRLRRRIRGVNDAADITSSQASVLSRLSKNGPTTASELAAAERVRPQSMATTVAALSRLGLVERHPDPEDGRKQRVTLTAPGRERAEGDREARHAWLTRALEERCTEDERRTIVAAMAVLEKLIEDEVDHE</sequence>
<accession>A0ABW1GTW6</accession>
<evidence type="ECO:0000256" key="1">
    <source>
        <dbReference type="SAM" id="MobiDB-lite"/>
    </source>
</evidence>
<proteinExistence type="predicted"/>
<dbReference type="Proteomes" id="UP001596200">
    <property type="component" value="Unassembled WGS sequence"/>
</dbReference>
<dbReference type="InterPro" id="IPR052526">
    <property type="entry name" value="HTH-type_Bedaq_tolerance"/>
</dbReference>
<dbReference type="Gene3D" id="1.10.10.10">
    <property type="entry name" value="Winged helix-like DNA-binding domain superfamily/Winged helix DNA-binding domain"/>
    <property type="match status" value="1"/>
</dbReference>